<dbReference type="EMBL" id="CP113797">
    <property type="protein sequence ID" value="WAL62750.1"/>
    <property type="molecule type" value="Genomic_DNA"/>
</dbReference>
<evidence type="ECO:0000256" key="2">
    <source>
        <dbReference type="ARBA" id="ARBA00005297"/>
    </source>
</evidence>
<evidence type="ECO:0000256" key="4">
    <source>
        <dbReference type="ARBA" id="ARBA00023235"/>
    </source>
</evidence>
<keyword evidence="4 7" id="KW-0413">Isomerase</keyword>
<dbReference type="PANTHER" id="PTHR42839:SF2">
    <property type="entry name" value="ISOCHORISMATE SYNTHASE ENTC"/>
    <property type="match status" value="1"/>
</dbReference>
<reference evidence="7" key="1">
    <citation type="submission" date="2022-12" db="EMBL/GenBank/DDBJ databases">
        <title>Polyphasic identification of a Novel Hot-Spring Cyanobacterium Ocullathermofonsia sinensis gen nov. sp. nov. and Genomic Insights on its Adaptations to the Thermal Habitat.</title>
        <authorList>
            <person name="Daroch M."/>
            <person name="Tang J."/>
            <person name="Jiang Y."/>
        </authorList>
    </citation>
    <scope>NUCLEOTIDE SEQUENCE</scope>
    <source>
        <strain evidence="7">PKUAC-SCTA174</strain>
    </source>
</reference>
<dbReference type="RefSeq" id="WP_268613087.1">
    <property type="nucleotide sequence ID" value="NZ_CP113797.1"/>
</dbReference>
<dbReference type="GO" id="GO:0008909">
    <property type="term" value="F:isochorismate synthase activity"/>
    <property type="evidence" value="ECO:0007669"/>
    <property type="project" value="UniProtKB-EC"/>
</dbReference>
<dbReference type="InterPro" id="IPR015890">
    <property type="entry name" value="Chorismate_C"/>
</dbReference>
<organism evidence="7 8">
    <name type="scientific">Thermocoleostomius sinensis A174</name>
    <dbReference type="NCBI Taxonomy" id="2016057"/>
    <lineage>
        <taxon>Bacteria</taxon>
        <taxon>Bacillati</taxon>
        <taxon>Cyanobacteriota</taxon>
        <taxon>Cyanophyceae</taxon>
        <taxon>Oculatellales</taxon>
        <taxon>Oculatellaceae</taxon>
        <taxon>Thermocoleostomius</taxon>
    </lineage>
</organism>
<dbReference type="Proteomes" id="UP001163152">
    <property type="component" value="Chromosome"/>
</dbReference>
<dbReference type="Pfam" id="PF00425">
    <property type="entry name" value="Chorismate_bind"/>
    <property type="match status" value="1"/>
</dbReference>
<keyword evidence="8" id="KW-1185">Reference proteome</keyword>
<dbReference type="InterPro" id="IPR005801">
    <property type="entry name" value="ADC_synthase"/>
</dbReference>
<evidence type="ECO:0000313" key="8">
    <source>
        <dbReference type="Proteomes" id="UP001163152"/>
    </source>
</evidence>
<evidence type="ECO:0000256" key="5">
    <source>
        <dbReference type="ARBA" id="ARBA00041564"/>
    </source>
</evidence>
<evidence type="ECO:0000313" key="7">
    <source>
        <dbReference type="EMBL" id="WAL62750.1"/>
    </source>
</evidence>
<name>A0A9E9CCF0_9CYAN</name>
<dbReference type="EC" id="5.4.4.2" evidence="3"/>
<dbReference type="Gene3D" id="3.60.120.10">
    <property type="entry name" value="Anthranilate synthase"/>
    <property type="match status" value="1"/>
</dbReference>
<comment type="catalytic activity">
    <reaction evidence="1">
        <text>chorismate = isochorismate</text>
        <dbReference type="Rhea" id="RHEA:18985"/>
        <dbReference type="ChEBI" id="CHEBI:29748"/>
        <dbReference type="ChEBI" id="CHEBI:29780"/>
        <dbReference type="EC" id="5.4.4.2"/>
    </reaction>
</comment>
<gene>
    <name evidence="7" type="ORF">OXH18_12385</name>
</gene>
<sequence>MLCQSPFTPLDSLQDCNKLYQFLDFCKQQSIAEQHEKIASISSTIESIDPLAVLWQFGKPQQRHFYFENRDQERAIAAIGEARSIQIEGTRRFETAQEFIQRCLKHFVISDASNLPWAQPCFFSSFTFFDQSTASNSYFPSAIVFLPQWQIVQGSDRSAILLHQVIEADTNIELLTEKIWRDFQSIQQISYSFFHFSTQLPTLLNWEIVDTHDFQSTVVAALKSIQQQQLNKLVLAHAIDVVSPLPFQWGHSLHNLRQLHPDCYVFSVGNGHGQSFVGASPERLLSVCDRTLITDALAGSAPRGRTLAEDTELAQRLLNNDKERREHQVVVDFIHQTLAQFGLKLRFTHVPDLLQLSNIQHLHTPIQTVLPVGLHPLEILAALHPTPAVAGLPREIACEQIQQYEQFERSLYAAPIGWVDAQNNAEFVVGIRSALLDGNRARLYAGAGIVSGSDPEREFAEVRLKLQALLRALV</sequence>
<feature type="domain" description="Chorismate-utilising enzyme C-terminal" evidence="6">
    <location>
        <begin position="212"/>
        <end position="465"/>
    </location>
</feature>
<evidence type="ECO:0000256" key="1">
    <source>
        <dbReference type="ARBA" id="ARBA00000799"/>
    </source>
</evidence>
<dbReference type="NCBIfam" id="TIGR00543">
    <property type="entry name" value="isochor_syn"/>
    <property type="match status" value="1"/>
</dbReference>
<comment type="similarity">
    <text evidence="2">Belongs to the isochorismate synthase family.</text>
</comment>
<dbReference type="KEGG" id="tsin:OXH18_12385"/>
<dbReference type="PANTHER" id="PTHR42839">
    <property type="entry name" value="ISOCHORISMATE SYNTHASE ENTC"/>
    <property type="match status" value="1"/>
</dbReference>
<dbReference type="SUPFAM" id="SSF56322">
    <property type="entry name" value="ADC synthase"/>
    <property type="match status" value="1"/>
</dbReference>
<proteinExistence type="inferred from homology"/>
<dbReference type="InterPro" id="IPR004561">
    <property type="entry name" value="IsoChor_synthase"/>
</dbReference>
<evidence type="ECO:0000259" key="6">
    <source>
        <dbReference type="Pfam" id="PF00425"/>
    </source>
</evidence>
<accession>A0A9E9CCF0</accession>
<dbReference type="AlphaFoldDB" id="A0A9E9CCF0"/>
<evidence type="ECO:0000256" key="3">
    <source>
        <dbReference type="ARBA" id="ARBA00012824"/>
    </source>
</evidence>
<protein>
    <recommendedName>
        <fullName evidence="3">isochorismate synthase</fullName>
        <ecNumber evidence="3">5.4.4.2</ecNumber>
    </recommendedName>
    <alternativeName>
        <fullName evidence="5">Isochorismate mutase</fullName>
    </alternativeName>
</protein>